<name>A0AAV9TK43_9PEZI</name>
<evidence type="ECO:0000256" key="3">
    <source>
        <dbReference type="SAM" id="MobiDB-lite"/>
    </source>
</evidence>
<feature type="region of interest" description="Disordered" evidence="3">
    <location>
        <begin position="661"/>
        <end position="805"/>
    </location>
</feature>
<dbReference type="GO" id="GO:0051479">
    <property type="term" value="P:mannosylglycerate biosynthetic process"/>
    <property type="evidence" value="ECO:0007669"/>
    <property type="project" value="InterPro"/>
</dbReference>
<keyword evidence="2" id="KW-0677">Repeat</keyword>
<feature type="chain" id="PRO_5043541517" evidence="5">
    <location>
        <begin position="19"/>
        <end position="970"/>
    </location>
</feature>
<proteinExistence type="predicted"/>
<keyword evidence="4" id="KW-0472">Membrane</keyword>
<dbReference type="PANTHER" id="PTHR46228">
    <property type="entry name" value="KELCH DOMAIN-CONTAINING PROTEIN"/>
    <property type="match status" value="1"/>
</dbReference>
<keyword evidence="5" id="KW-0732">Signal</keyword>
<dbReference type="InterPro" id="IPR012812">
    <property type="entry name" value="Osmo_MPG_synth"/>
</dbReference>
<feature type="compositionally biased region" description="Gly residues" evidence="3">
    <location>
        <begin position="757"/>
        <end position="766"/>
    </location>
</feature>
<evidence type="ECO:0000256" key="5">
    <source>
        <dbReference type="SAM" id="SignalP"/>
    </source>
</evidence>
<reference evidence="6 7" key="1">
    <citation type="submission" date="2023-04" db="EMBL/GenBank/DDBJ databases">
        <title>Colletotrichum tabacum stain YC1 causing leaf anthracnose on Nicotiana tabacum(L.) cv.</title>
        <authorList>
            <person name="Ji Z."/>
            <person name="Wang M."/>
            <person name="Zhang J."/>
            <person name="Wang N."/>
            <person name="Zhou Z."/>
        </authorList>
    </citation>
    <scope>NUCLEOTIDE SEQUENCE [LARGE SCALE GENOMIC DNA]</scope>
    <source>
        <strain evidence="6 7">YC1</strain>
    </source>
</reference>
<evidence type="ECO:0000256" key="1">
    <source>
        <dbReference type="ARBA" id="ARBA00022441"/>
    </source>
</evidence>
<dbReference type="Pfam" id="PF09488">
    <property type="entry name" value="Osmo_MPGsynth"/>
    <property type="match status" value="1"/>
</dbReference>
<feature type="region of interest" description="Disordered" evidence="3">
    <location>
        <begin position="880"/>
        <end position="911"/>
    </location>
</feature>
<protein>
    <submittedName>
        <fullName evidence="6">Kelch repeat protein</fullName>
    </submittedName>
</protein>
<keyword evidence="1" id="KW-0880">Kelch repeat</keyword>
<dbReference type="InterPro" id="IPR015915">
    <property type="entry name" value="Kelch-typ_b-propeller"/>
</dbReference>
<accession>A0AAV9TK43</accession>
<dbReference type="Gene3D" id="2.120.10.80">
    <property type="entry name" value="Kelch-type beta propeller"/>
    <property type="match status" value="1"/>
</dbReference>
<evidence type="ECO:0000313" key="7">
    <source>
        <dbReference type="Proteomes" id="UP001327957"/>
    </source>
</evidence>
<feature type="compositionally biased region" description="Pro residues" evidence="3">
    <location>
        <begin position="785"/>
        <end position="796"/>
    </location>
</feature>
<feature type="signal peptide" evidence="5">
    <location>
        <begin position="1"/>
        <end position="18"/>
    </location>
</feature>
<evidence type="ECO:0000256" key="4">
    <source>
        <dbReference type="SAM" id="Phobius"/>
    </source>
</evidence>
<dbReference type="InterPro" id="IPR011043">
    <property type="entry name" value="Gal_Oxase/kelch_b-propeller"/>
</dbReference>
<dbReference type="Proteomes" id="UP001327957">
    <property type="component" value="Unassembled WGS sequence"/>
</dbReference>
<evidence type="ECO:0000313" key="6">
    <source>
        <dbReference type="EMBL" id="KAK6223214.1"/>
    </source>
</evidence>
<feature type="transmembrane region" description="Helical" evidence="4">
    <location>
        <begin position="529"/>
        <end position="553"/>
    </location>
</feature>
<feature type="compositionally biased region" description="Low complexity" evidence="3">
    <location>
        <begin position="745"/>
        <end position="756"/>
    </location>
</feature>
<feature type="region of interest" description="Disordered" evidence="3">
    <location>
        <begin position="503"/>
        <end position="524"/>
    </location>
</feature>
<feature type="compositionally biased region" description="Gly residues" evidence="3">
    <location>
        <begin position="514"/>
        <end position="524"/>
    </location>
</feature>
<dbReference type="GO" id="GO:0005737">
    <property type="term" value="C:cytoplasm"/>
    <property type="evidence" value="ECO:0007669"/>
    <property type="project" value="InterPro"/>
</dbReference>
<keyword evidence="7" id="KW-1185">Reference proteome</keyword>
<sequence length="970" mass="103134">MVFLHCAWLVAFVGLVAGQYDGWDLEKGQVSSEMCFWYSPRAAVIRDTLWLDGGRLYWTPTYRDGSEGPPETLDNPLGLMYSLNFSKPFDKTTNITKLIDTKSKALGGVGNANSLAPNTIDGALLHNDAEFFLYGGVLPKRTDAFDPPPGDKVMALRLHAYGPEKPSFQNGSGDNHDLGDDVTRYVAHGGAASAPSENKAWYVGGMRSPLWGEMYMSNPNRSLNAVNTSNTLITLDMSEQLFEKFSNQSLPSIIRARANPEVVWVPVGAEGILVVLGGVTYPEYVNLSHKSEDAAKSQQESPAFMETIDIYDVAGNKWYQQKTEGIKPPALARGCAVLAPAQDYSSFSIYYYGGYDGISAQEDFSDDVWVLSIPSFQWTKVYEGRALHARAGHRCVMPYPDQMMVVGGYTAMPGRGNPPCLEGGIIQVFNLSSAEWLDGYSPSKWSNYTIPTAVVSKIGGDAKGSATKTQPEGSGWADPSLAAIFATPYETSKIQTWYPYTESKETTRPTIPDGGNGGGGGGGGGTPKWVAPVLGVVLGLVFITAILVGFCLWRRRRVLRRGNGTATQTEDNGSRIISWIRGQPSEPAKAPTVTTEETLSNQDMAEVRTPPPAPAASHAPRYFVHEVADTQIIAELPDTSPRPELHGVGLTPVEIINKHTHFGTGQGSNVPNQSSYYASVSSNENASTLSRSSGVLGYQTRAQSPDPGPPSPPIGTAVVPAPAGGRVGSDVSGLSDRDAKHLRSLSEATVSSASSGGEQGGAGGGPTAREQQQQPRGVPTTVPETPTPAHPSPLSPPTGASDGEDYISARMLPVSPAGTATMRRSMFHESEDDLGSRRIPVTQRAVKLDARSGRNTAASLAAKATMAIVVLCENEESRTLEGPTAAANTGTIGAEPALPTDTGPRSASSAPFCRVTDRPAFAIHQRDPSSAKAFGSAGAPEMVGSDGLICDGKGEGMLMGVVLAAMTRRW</sequence>
<feature type="compositionally biased region" description="Polar residues" evidence="3">
    <location>
        <begin position="667"/>
        <end position="693"/>
    </location>
</feature>
<dbReference type="InterPro" id="IPR029044">
    <property type="entry name" value="Nucleotide-diphossugar_trans"/>
</dbReference>
<dbReference type="EMBL" id="JASAOK010000016">
    <property type="protein sequence ID" value="KAK6223214.1"/>
    <property type="molecule type" value="Genomic_DNA"/>
</dbReference>
<feature type="compositionally biased region" description="Polar residues" evidence="3">
    <location>
        <begin position="592"/>
        <end position="603"/>
    </location>
</feature>
<dbReference type="AlphaFoldDB" id="A0AAV9TK43"/>
<evidence type="ECO:0000256" key="2">
    <source>
        <dbReference type="ARBA" id="ARBA00022737"/>
    </source>
</evidence>
<organism evidence="6 7">
    <name type="scientific">Colletotrichum tabaci</name>
    <dbReference type="NCBI Taxonomy" id="1209068"/>
    <lineage>
        <taxon>Eukaryota</taxon>
        <taxon>Fungi</taxon>
        <taxon>Dikarya</taxon>
        <taxon>Ascomycota</taxon>
        <taxon>Pezizomycotina</taxon>
        <taxon>Sordariomycetes</taxon>
        <taxon>Hypocreomycetidae</taxon>
        <taxon>Glomerellales</taxon>
        <taxon>Glomerellaceae</taxon>
        <taxon>Colletotrichum</taxon>
        <taxon>Colletotrichum destructivum species complex</taxon>
    </lineage>
</organism>
<keyword evidence="4" id="KW-0812">Transmembrane</keyword>
<dbReference type="Gene3D" id="3.90.550.10">
    <property type="entry name" value="Spore Coat Polysaccharide Biosynthesis Protein SpsA, Chain A"/>
    <property type="match status" value="1"/>
</dbReference>
<dbReference type="GO" id="GO:0050504">
    <property type="term" value="F:mannosyl-3-phosphoglycerate synthase activity"/>
    <property type="evidence" value="ECO:0007669"/>
    <property type="project" value="InterPro"/>
</dbReference>
<gene>
    <name evidence="6" type="ORF">QIS74_04059</name>
</gene>
<dbReference type="PANTHER" id="PTHR46228:SF2">
    <property type="entry name" value="KELCH REPEAT PROTEIN (AFU_ORTHOLOGUE AFUA_4G14350)"/>
    <property type="match status" value="1"/>
</dbReference>
<comment type="caution">
    <text evidence="6">The sequence shown here is derived from an EMBL/GenBank/DDBJ whole genome shotgun (WGS) entry which is preliminary data.</text>
</comment>
<feature type="region of interest" description="Disordered" evidence="3">
    <location>
        <begin position="584"/>
        <end position="617"/>
    </location>
</feature>
<keyword evidence="4" id="KW-1133">Transmembrane helix</keyword>
<dbReference type="SUPFAM" id="SSF50965">
    <property type="entry name" value="Galactose oxidase, central domain"/>
    <property type="match status" value="1"/>
</dbReference>